<keyword evidence="6" id="KW-0812">Transmembrane</keyword>
<dbReference type="EC" id="5.2.1.8" evidence="2"/>
<dbReference type="STRING" id="1802074.A3J15_00350"/>
<comment type="caution">
    <text evidence="7">The sequence shown here is derived from an EMBL/GenBank/DDBJ whole genome shotgun (WGS) entry which is preliminary data.</text>
</comment>
<name>A0A1F7JK96_9BACT</name>
<gene>
    <name evidence="7" type="ORF">A3J15_00350</name>
</gene>
<dbReference type="GO" id="GO:0003755">
    <property type="term" value="F:peptidyl-prolyl cis-trans isomerase activity"/>
    <property type="evidence" value="ECO:0007669"/>
    <property type="project" value="UniProtKB-KW"/>
</dbReference>
<evidence type="ECO:0000256" key="6">
    <source>
        <dbReference type="SAM" id="Phobius"/>
    </source>
</evidence>
<protein>
    <recommendedName>
        <fullName evidence="2">peptidylprolyl isomerase</fullName>
        <ecNumber evidence="2">5.2.1.8</ecNumber>
    </recommendedName>
</protein>
<dbReference type="Gene3D" id="1.10.4030.10">
    <property type="entry name" value="Porin chaperone SurA, peptide-binding domain"/>
    <property type="match status" value="1"/>
</dbReference>
<dbReference type="InterPro" id="IPR050245">
    <property type="entry name" value="PrsA_foldase"/>
</dbReference>
<feature type="transmembrane region" description="Helical" evidence="6">
    <location>
        <begin position="20"/>
        <end position="41"/>
    </location>
</feature>
<dbReference type="InterPro" id="IPR027304">
    <property type="entry name" value="Trigger_fact/SurA_dom_sf"/>
</dbReference>
<proteinExistence type="predicted"/>
<evidence type="ECO:0000313" key="7">
    <source>
        <dbReference type="EMBL" id="OGK56017.1"/>
    </source>
</evidence>
<dbReference type="PANTHER" id="PTHR47245">
    <property type="entry name" value="PEPTIDYLPROLYL ISOMERASE"/>
    <property type="match status" value="1"/>
</dbReference>
<reference evidence="7 8" key="1">
    <citation type="journal article" date="2016" name="Nat. Commun.">
        <title>Thousands of microbial genomes shed light on interconnected biogeochemical processes in an aquifer system.</title>
        <authorList>
            <person name="Anantharaman K."/>
            <person name="Brown C.T."/>
            <person name="Hug L.A."/>
            <person name="Sharon I."/>
            <person name="Castelle C.J."/>
            <person name="Probst A.J."/>
            <person name="Thomas B.C."/>
            <person name="Singh A."/>
            <person name="Wilkins M.J."/>
            <person name="Karaoz U."/>
            <person name="Brodie E.L."/>
            <person name="Williams K.H."/>
            <person name="Hubbard S.S."/>
            <person name="Banfield J.F."/>
        </authorList>
    </citation>
    <scope>NUCLEOTIDE SEQUENCE [LARGE SCALE GENOMIC DNA]</scope>
</reference>
<dbReference type="PANTHER" id="PTHR47245:SF1">
    <property type="entry name" value="FOLDASE PROTEIN PRSA"/>
    <property type="match status" value="1"/>
</dbReference>
<keyword evidence="6" id="KW-1133">Transmembrane helix</keyword>
<comment type="catalytic activity">
    <reaction evidence="1">
        <text>[protein]-peptidylproline (omega=180) = [protein]-peptidylproline (omega=0)</text>
        <dbReference type="Rhea" id="RHEA:16237"/>
        <dbReference type="Rhea" id="RHEA-COMP:10747"/>
        <dbReference type="Rhea" id="RHEA-COMP:10748"/>
        <dbReference type="ChEBI" id="CHEBI:83833"/>
        <dbReference type="ChEBI" id="CHEBI:83834"/>
        <dbReference type="EC" id="5.2.1.8"/>
    </reaction>
</comment>
<evidence type="ECO:0000256" key="5">
    <source>
        <dbReference type="ARBA" id="ARBA00023235"/>
    </source>
</evidence>
<keyword evidence="3" id="KW-0732">Signal</keyword>
<evidence type="ECO:0000256" key="1">
    <source>
        <dbReference type="ARBA" id="ARBA00000971"/>
    </source>
</evidence>
<accession>A0A1F7JK96</accession>
<dbReference type="Pfam" id="PF13624">
    <property type="entry name" value="SurA_N_3"/>
    <property type="match status" value="1"/>
</dbReference>
<keyword evidence="5" id="KW-0413">Isomerase</keyword>
<dbReference type="AlphaFoldDB" id="A0A1F7JK96"/>
<dbReference type="EMBL" id="MGAY01000048">
    <property type="protein sequence ID" value="OGK56017.1"/>
    <property type="molecule type" value="Genomic_DNA"/>
</dbReference>
<evidence type="ECO:0000256" key="3">
    <source>
        <dbReference type="ARBA" id="ARBA00022729"/>
    </source>
</evidence>
<dbReference type="SUPFAM" id="SSF109998">
    <property type="entry name" value="Triger factor/SurA peptide-binding domain-like"/>
    <property type="match status" value="1"/>
</dbReference>
<keyword evidence="4" id="KW-0697">Rotamase</keyword>
<keyword evidence="6" id="KW-0472">Membrane</keyword>
<organism evidence="7 8">
    <name type="scientific">Candidatus Roizmanbacteria bacterium RIFCSPLOWO2_02_FULL_38_10</name>
    <dbReference type="NCBI Taxonomy" id="1802074"/>
    <lineage>
        <taxon>Bacteria</taxon>
        <taxon>Candidatus Roizmaniibacteriota</taxon>
    </lineage>
</organism>
<dbReference type="Proteomes" id="UP000176376">
    <property type="component" value="Unassembled WGS sequence"/>
</dbReference>
<sequence length="204" mass="23714">MIIKRTRKLNPNLIKKAVYVLLLIVAFLIGAISRGFFPVAMVDGNIISTNQLNQSLKKTSGKQVLNLLIAQKLLEEELNDRDVKITNDEVLTEIKTIKKNMNIDDRQFNQILKEQGKTLIEYKKEIRLEIAIQKLFKTAYKFTDTDIENYLSANNIQKSPQSAIYESQKIAVENILTKQRIVQQFQAWLNREYNDKRVILFIKV</sequence>
<evidence type="ECO:0000256" key="4">
    <source>
        <dbReference type="ARBA" id="ARBA00023110"/>
    </source>
</evidence>
<evidence type="ECO:0000256" key="2">
    <source>
        <dbReference type="ARBA" id="ARBA00013194"/>
    </source>
</evidence>
<evidence type="ECO:0000313" key="8">
    <source>
        <dbReference type="Proteomes" id="UP000176376"/>
    </source>
</evidence>